<dbReference type="SUPFAM" id="SSF53474">
    <property type="entry name" value="alpha/beta-Hydrolases"/>
    <property type="match status" value="1"/>
</dbReference>
<dbReference type="InterPro" id="IPR050593">
    <property type="entry name" value="LovG"/>
</dbReference>
<organism evidence="3 4">
    <name type="scientific">Trichoderma gamsii</name>
    <dbReference type="NCBI Taxonomy" id="398673"/>
    <lineage>
        <taxon>Eukaryota</taxon>
        <taxon>Fungi</taxon>
        <taxon>Dikarya</taxon>
        <taxon>Ascomycota</taxon>
        <taxon>Pezizomycotina</taxon>
        <taxon>Sordariomycetes</taxon>
        <taxon>Hypocreomycetidae</taxon>
        <taxon>Hypocreales</taxon>
        <taxon>Hypocreaceae</taxon>
        <taxon>Trichoderma</taxon>
    </lineage>
</organism>
<dbReference type="AlphaFoldDB" id="A0A2K0SZQ9"/>
<name>A0A2K0SZQ9_9HYPO</name>
<dbReference type="GO" id="GO:0016787">
    <property type="term" value="F:hydrolase activity"/>
    <property type="evidence" value="ECO:0007669"/>
    <property type="project" value="UniProtKB-KW"/>
</dbReference>
<dbReference type="GO" id="GO:0005634">
    <property type="term" value="C:nucleus"/>
    <property type="evidence" value="ECO:0007669"/>
    <property type="project" value="TreeGrafter"/>
</dbReference>
<sequence>MRFLCLHGYAQNADVLKEMMEEITEHLPSNWEYEYFEAGMEPSQLVLPNLDQVPLPNSCWWNYPFSEDIQNALDRLVSFIDSEGPFDGLWGFSQGAAMATLLLLEHQRANPGTQDWPFKMIIYNSTFLPYRLDSGSITWEKAGKGQLRATYQPGEFDASLGKEDIDWKQDERAIYDYQVLQSKRVQDEGPFPVNLLLKYRPQDVSDKLTVPSVHVRGVKDDYFFVDDSVSELFDPTTAKKMLHRGGHHFPRFPDELVHFAELIVETAASLM</sequence>
<dbReference type="PANTHER" id="PTHR48070:SF6">
    <property type="entry name" value="ESTERASE OVCA2"/>
    <property type="match status" value="1"/>
</dbReference>
<dbReference type="InterPro" id="IPR029058">
    <property type="entry name" value="AB_hydrolase_fold"/>
</dbReference>
<reference evidence="3 4" key="1">
    <citation type="submission" date="2017-02" db="EMBL/GenBank/DDBJ databases">
        <title>Genomes of Trichoderma spp. with biocontrol activity.</title>
        <authorList>
            <person name="Gardiner D."/>
            <person name="Kazan K."/>
            <person name="Vos C."/>
            <person name="Harvey P."/>
        </authorList>
    </citation>
    <scope>NUCLEOTIDE SEQUENCE [LARGE SCALE GENOMIC DNA]</scope>
    <source>
        <strain evidence="3 4">A5MH</strain>
    </source>
</reference>
<protein>
    <recommendedName>
        <fullName evidence="2">Serine hydrolase domain-containing protein</fullName>
    </recommendedName>
</protein>
<accession>A0A2K0SZQ9</accession>
<dbReference type="PANTHER" id="PTHR48070">
    <property type="entry name" value="ESTERASE OVCA2"/>
    <property type="match status" value="1"/>
</dbReference>
<evidence type="ECO:0000313" key="3">
    <source>
        <dbReference type="EMBL" id="PNP38762.1"/>
    </source>
</evidence>
<dbReference type="GO" id="GO:0019748">
    <property type="term" value="P:secondary metabolic process"/>
    <property type="evidence" value="ECO:0007669"/>
    <property type="project" value="TreeGrafter"/>
</dbReference>
<feature type="domain" description="Serine hydrolase" evidence="2">
    <location>
        <begin position="2"/>
        <end position="252"/>
    </location>
</feature>
<dbReference type="GO" id="GO:0005737">
    <property type="term" value="C:cytoplasm"/>
    <property type="evidence" value="ECO:0007669"/>
    <property type="project" value="TreeGrafter"/>
</dbReference>
<dbReference type="OrthoDB" id="414698at2759"/>
<evidence type="ECO:0000313" key="4">
    <source>
        <dbReference type="Proteomes" id="UP000236546"/>
    </source>
</evidence>
<comment type="caution">
    <text evidence="3">The sequence shown here is derived from an EMBL/GenBank/DDBJ whole genome shotgun (WGS) entry which is preliminary data.</text>
</comment>
<keyword evidence="1" id="KW-0378">Hydrolase</keyword>
<gene>
    <name evidence="3" type="ORF">TGAMA5MH_09327</name>
</gene>
<dbReference type="EMBL" id="MTYH01000099">
    <property type="protein sequence ID" value="PNP38762.1"/>
    <property type="molecule type" value="Genomic_DNA"/>
</dbReference>
<evidence type="ECO:0000259" key="2">
    <source>
        <dbReference type="Pfam" id="PF03959"/>
    </source>
</evidence>
<proteinExistence type="predicted"/>
<dbReference type="Gene3D" id="3.40.50.1820">
    <property type="entry name" value="alpha/beta hydrolase"/>
    <property type="match status" value="1"/>
</dbReference>
<dbReference type="InterPro" id="IPR005645">
    <property type="entry name" value="FSH-like_dom"/>
</dbReference>
<dbReference type="Proteomes" id="UP000236546">
    <property type="component" value="Unassembled WGS sequence"/>
</dbReference>
<dbReference type="Pfam" id="PF03959">
    <property type="entry name" value="FSH1"/>
    <property type="match status" value="1"/>
</dbReference>
<evidence type="ECO:0000256" key="1">
    <source>
        <dbReference type="ARBA" id="ARBA00022801"/>
    </source>
</evidence>